<comment type="caution">
    <text evidence="3">The sequence shown here is derived from an EMBL/GenBank/DDBJ whole genome shotgun (WGS) entry which is preliminary data.</text>
</comment>
<dbReference type="CDD" id="cd13578">
    <property type="entry name" value="PBP2_Bug27"/>
    <property type="match status" value="1"/>
</dbReference>
<dbReference type="Pfam" id="PF03401">
    <property type="entry name" value="TctC"/>
    <property type="match status" value="1"/>
</dbReference>
<dbReference type="Proteomes" id="UP000294664">
    <property type="component" value="Unassembled WGS sequence"/>
</dbReference>
<dbReference type="PANTHER" id="PTHR42928:SF5">
    <property type="entry name" value="BLR1237 PROTEIN"/>
    <property type="match status" value="1"/>
</dbReference>
<reference evidence="3 4" key="1">
    <citation type="submission" date="2019-03" db="EMBL/GenBank/DDBJ databases">
        <title>Genomic Encyclopedia of Type Strains, Phase IV (KMG-IV): sequencing the most valuable type-strain genomes for metagenomic binning, comparative biology and taxonomic classification.</title>
        <authorList>
            <person name="Goeker M."/>
        </authorList>
    </citation>
    <scope>NUCLEOTIDE SEQUENCE [LARGE SCALE GENOMIC DNA]</scope>
    <source>
        <strain evidence="3 4">DSM 9035</strain>
    </source>
</reference>
<sequence length="323" mass="34607">MFRRATLSLALLASAFVAPAAFAQQDYPNRSIRIVVPFGPGGPADTYARFIGARLQDVFKQSVIIENKTGAGGVIGTLEAAKAPADGYTLLMMSNTQTVNESLLRKKPYELMKDFVPVSPVNYSDLVIAVNPSVKAKTLEAFIALAKAEPGKLNYASSGQGTPYHLATELFRAMTGVDIVHVAYKNSGDARTGLISGQVDMMMDAVTTMAPQVRAGKAVALATTGKTRSSVLPDVPTAEQAGVKGFEASIWLGIMAPAGTPQPIVDRLNKEIVAYMSEPAVKAEWAKQGAYPLIMTPAQFGDYLKTDIEKWRSVVTRFNITAD</sequence>
<proteinExistence type="inferred from homology"/>
<dbReference type="PANTHER" id="PTHR42928">
    <property type="entry name" value="TRICARBOXYLATE-BINDING PROTEIN"/>
    <property type="match status" value="1"/>
</dbReference>
<gene>
    <name evidence="3" type="ORF">EDC64_10811</name>
</gene>
<dbReference type="AlphaFoldDB" id="A0A4R3LUY6"/>
<dbReference type="OrthoDB" id="7253390at2"/>
<dbReference type="InterPro" id="IPR005064">
    <property type="entry name" value="BUG"/>
</dbReference>
<evidence type="ECO:0000256" key="1">
    <source>
        <dbReference type="ARBA" id="ARBA00006987"/>
    </source>
</evidence>
<evidence type="ECO:0000313" key="4">
    <source>
        <dbReference type="Proteomes" id="UP000294664"/>
    </source>
</evidence>
<keyword evidence="4" id="KW-1185">Reference proteome</keyword>
<evidence type="ECO:0000313" key="3">
    <source>
        <dbReference type="EMBL" id="TCT03846.1"/>
    </source>
</evidence>
<dbReference type="RefSeq" id="WP_132032078.1">
    <property type="nucleotide sequence ID" value="NZ_SMAI01000008.1"/>
</dbReference>
<keyword evidence="3" id="KW-0675">Receptor</keyword>
<accession>A0A4R3LUY6</accession>
<dbReference type="Gene3D" id="3.40.190.150">
    <property type="entry name" value="Bordetella uptake gene, domain 1"/>
    <property type="match status" value="1"/>
</dbReference>
<keyword evidence="2" id="KW-0732">Signal</keyword>
<evidence type="ECO:0000256" key="2">
    <source>
        <dbReference type="SAM" id="SignalP"/>
    </source>
</evidence>
<protein>
    <submittedName>
        <fullName evidence="3">Tripartite-type tricarboxylate transporter receptor subunit TctC</fullName>
    </submittedName>
</protein>
<dbReference type="Gene3D" id="3.40.190.10">
    <property type="entry name" value="Periplasmic binding protein-like II"/>
    <property type="match status" value="1"/>
</dbReference>
<organism evidence="3 4">
    <name type="scientific">Aquabacter spiritensis</name>
    <dbReference type="NCBI Taxonomy" id="933073"/>
    <lineage>
        <taxon>Bacteria</taxon>
        <taxon>Pseudomonadati</taxon>
        <taxon>Pseudomonadota</taxon>
        <taxon>Alphaproteobacteria</taxon>
        <taxon>Hyphomicrobiales</taxon>
        <taxon>Xanthobacteraceae</taxon>
        <taxon>Aquabacter</taxon>
    </lineage>
</organism>
<feature type="chain" id="PRO_5020353722" evidence="2">
    <location>
        <begin position="24"/>
        <end position="323"/>
    </location>
</feature>
<feature type="signal peptide" evidence="2">
    <location>
        <begin position="1"/>
        <end position="23"/>
    </location>
</feature>
<dbReference type="InterPro" id="IPR042100">
    <property type="entry name" value="Bug_dom1"/>
</dbReference>
<name>A0A4R3LUY6_9HYPH</name>
<dbReference type="EMBL" id="SMAI01000008">
    <property type="protein sequence ID" value="TCT03846.1"/>
    <property type="molecule type" value="Genomic_DNA"/>
</dbReference>
<dbReference type="SUPFAM" id="SSF53850">
    <property type="entry name" value="Periplasmic binding protein-like II"/>
    <property type="match status" value="1"/>
</dbReference>
<comment type="similarity">
    <text evidence="1">Belongs to the UPF0065 (bug) family.</text>
</comment>
<dbReference type="PIRSF" id="PIRSF017082">
    <property type="entry name" value="YflP"/>
    <property type="match status" value="1"/>
</dbReference>